<feature type="domain" description="CARDB" evidence="2">
    <location>
        <begin position="433"/>
        <end position="522"/>
    </location>
</feature>
<dbReference type="InterPro" id="IPR011635">
    <property type="entry name" value="CARDB"/>
</dbReference>
<evidence type="ECO:0000259" key="2">
    <source>
        <dbReference type="Pfam" id="PF07705"/>
    </source>
</evidence>
<proteinExistence type="predicted"/>
<name>A0A133ZN55_9FIRM</name>
<dbReference type="STRING" id="467210.HMPREF1866_01741"/>
<dbReference type="Proteomes" id="UP000070394">
    <property type="component" value="Unassembled WGS sequence"/>
</dbReference>
<keyword evidence="4" id="KW-1185">Reference proteome</keyword>
<dbReference type="Gene3D" id="2.60.40.10">
    <property type="entry name" value="Immunoglobulins"/>
    <property type="match status" value="1"/>
</dbReference>
<dbReference type="AlphaFoldDB" id="A0A133ZN55"/>
<dbReference type="EMBL" id="LSDA01000099">
    <property type="protein sequence ID" value="KXB56831.1"/>
    <property type="molecule type" value="Genomic_DNA"/>
</dbReference>
<protein>
    <recommendedName>
        <fullName evidence="2">CARDB domain-containing protein</fullName>
    </recommendedName>
</protein>
<comment type="caution">
    <text evidence="3">The sequence shown here is derived from an EMBL/GenBank/DDBJ whole genome shotgun (WGS) entry which is preliminary data.</text>
</comment>
<evidence type="ECO:0000313" key="4">
    <source>
        <dbReference type="Proteomes" id="UP000070394"/>
    </source>
</evidence>
<gene>
    <name evidence="3" type="ORF">HMPREF1866_01741</name>
</gene>
<dbReference type="PANTHER" id="PTHR35902">
    <property type="entry name" value="S-LAYER DOMAIN-LIKE PROTEIN-RELATED"/>
    <property type="match status" value="1"/>
</dbReference>
<dbReference type="PATRIC" id="fig|467210.3.peg.1727"/>
<accession>A0A133ZN55</accession>
<evidence type="ECO:0000256" key="1">
    <source>
        <dbReference type="SAM" id="Phobius"/>
    </source>
</evidence>
<sequence length="583" mass="64572">MSMKNIRKIFGVFLVFITVLLLPLQSFAKLKNIEGNGVFHQDKIPVGKTGKIMSVTFYVETGSDYGDAWAGIAYDDGDDEDDVEFPFELTSETTDRKHVGKITKGKKKNITISARVRRDIPEGYYGIPVYLADDKDSGRGIQEYINVYIQKSAANESSNESEAVKDVDFTIGEGQATPRGKYPDVLNFSLNMANTGKLTAFDVTAHMVMDKDSTVFPFEINDANYDRHFDKIESGGMVSLDYSFAIQKNTYTGYYPIKLEINYRDSSEGELKKAEEQFFVHIDNKDKDETTTAAGEFNPNDRTKARIVVDSYRTEPKDVFAGESFELFITMKNASASVPASNILFTLESEKANDSAVFSMEEGSSSHAVNSLPANQTTELKLRMTARAGVDQRSYSITINEQYDSPEFKNATDKVTVDIPVKQVARMNVGSFDINPDTISVGDDSNVTFQINNTGKVVLYNLMAKFSADSIKENEAYIGNIKPGESGNVDVNLTGKAVTSDDGKINLIISYEDENGNVTEETKDFILNVTEAAEEETDIAEPDIADNETNHFNVVPFIIAGALVAAVILIVVLKKRKNKKEQV</sequence>
<dbReference type="Pfam" id="PF07705">
    <property type="entry name" value="CARDB"/>
    <property type="match status" value="1"/>
</dbReference>
<keyword evidence="1" id="KW-0812">Transmembrane</keyword>
<organism evidence="3 4">
    <name type="scientific">Lachnoanaerobaculum saburreum</name>
    <dbReference type="NCBI Taxonomy" id="467210"/>
    <lineage>
        <taxon>Bacteria</taxon>
        <taxon>Bacillati</taxon>
        <taxon>Bacillota</taxon>
        <taxon>Clostridia</taxon>
        <taxon>Lachnospirales</taxon>
        <taxon>Lachnospiraceae</taxon>
        <taxon>Lachnoanaerobaculum</taxon>
    </lineage>
</organism>
<evidence type="ECO:0000313" key="3">
    <source>
        <dbReference type="EMBL" id="KXB56831.1"/>
    </source>
</evidence>
<keyword evidence="1" id="KW-0472">Membrane</keyword>
<reference evidence="4" key="1">
    <citation type="submission" date="2016-01" db="EMBL/GenBank/DDBJ databases">
        <authorList>
            <person name="Mitreva M."/>
            <person name="Pepin K.H."/>
            <person name="Mihindukulasuriya K.A."/>
            <person name="Fulton R."/>
            <person name="Fronick C."/>
            <person name="O'Laughlin M."/>
            <person name="Miner T."/>
            <person name="Herter B."/>
            <person name="Rosa B.A."/>
            <person name="Cordes M."/>
            <person name="Tomlinson C."/>
            <person name="Wollam A."/>
            <person name="Palsikar V.B."/>
            <person name="Mardis E.R."/>
            <person name="Wilson R.K."/>
        </authorList>
    </citation>
    <scope>NUCLEOTIDE SEQUENCE [LARGE SCALE GENOMIC DNA]</scope>
    <source>
        <strain evidence="4">DNF00896</strain>
    </source>
</reference>
<dbReference type="InterPro" id="IPR013783">
    <property type="entry name" value="Ig-like_fold"/>
</dbReference>
<feature type="transmembrane region" description="Helical" evidence="1">
    <location>
        <begin position="554"/>
        <end position="573"/>
    </location>
</feature>
<keyword evidence="1" id="KW-1133">Transmembrane helix</keyword>